<evidence type="ECO:0000256" key="2">
    <source>
        <dbReference type="ARBA" id="ARBA00023125"/>
    </source>
</evidence>
<dbReference type="InterPro" id="IPR051011">
    <property type="entry name" value="Metal_resp_trans_reg"/>
</dbReference>
<evidence type="ECO:0000256" key="1">
    <source>
        <dbReference type="ARBA" id="ARBA00023015"/>
    </source>
</evidence>
<dbReference type="InterPro" id="IPR018334">
    <property type="entry name" value="ArsR_HTH"/>
</dbReference>
<evidence type="ECO:0000259" key="4">
    <source>
        <dbReference type="PROSITE" id="PS50987"/>
    </source>
</evidence>
<keyword evidence="6" id="KW-1185">Reference proteome</keyword>
<sequence>MGEQKGGSMKDVCEVRCIHEENVNRALLGRTDDGVLEEAAGLLGVISDPTRLKIMDALRLGELCVCDLAAVLGMSISAVSHQLRLLRTARLVRGRRAGKVIFYTIHDEHIDKLMDMALDHCRQRCGE</sequence>
<dbReference type="RefSeq" id="WP_245751127.1">
    <property type="nucleotide sequence ID" value="NZ_FORX01000019.1"/>
</dbReference>
<accession>A0A1I3YAI6</accession>
<dbReference type="InterPro" id="IPR001845">
    <property type="entry name" value="HTH_ArsR_DNA-bd_dom"/>
</dbReference>
<dbReference type="SMART" id="SM00418">
    <property type="entry name" value="HTH_ARSR"/>
    <property type="match status" value="1"/>
</dbReference>
<dbReference type="InterPro" id="IPR036388">
    <property type="entry name" value="WH-like_DNA-bd_sf"/>
</dbReference>
<dbReference type="AlphaFoldDB" id="A0A1I3YAI6"/>
<dbReference type="InterPro" id="IPR036390">
    <property type="entry name" value="WH_DNA-bd_sf"/>
</dbReference>
<dbReference type="SUPFAM" id="SSF46785">
    <property type="entry name" value="Winged helix' DNA-binding domain"/>
    <property type="match status" value="1"/>
</dbReference>
<dbReference type="PANTHER" id="PTHR43132">
    <property type="entry name" value="ARSENICAL RESISTANCE OPERON REPRESSOR ARSR-RELATED"/>
    <property type="match status" value="1"/>
</dbReference>
<dbReference type="PANTHER" id="PTHR43132:SF6">
    <property type="entry name" value="HTH-TYPE TRANSCRIPTIONAL REPRESSOR CZRA"/>
    <property type="match status" value="1"/>
</dbReference>
<dbReference type="Proteomes" id="UP000198635">
    <property type="component" value="Unassembled WGS sequence"/>
</dbReference>
<dbReference type="GO" id="GO:0003677">
    <property type="term" value="F:DNA binding"/>
    <property type="evidence" value="ECO:0007669"/>
    <property type="project" value="UniProtKB-KW"/>
</dbReference>
<dbReference type="EMBL" id="FORX01000019">
    <property type="protein sequence ID" value="SFK28271.1"/>
    <property type="molecule type" value="Genomic_DNA"/>
</dbReference>
<proteinExistence type="predicted"/>
<evidence type="ECO:0000313" key="5">
    <source>
        <dbReference type="EMBL" id="SFK28271.1"/>
    </source>
</evidence>
<dbReference type="InterPro" id="IPR011991">
    <property type="entry name" value="ArsR-like_HTH"/>
</dbReference>
<dbReference type="CDD" id="cd00090">
    <property type="entry name" value="HTH_ARSR"/>
    <property type="match status" value="1"/>
</dbReference>
<reference evidence="6" key="1">
    <citation type="submission" date="2016-10" db="EMBL/GenBank/DDBJ databases">
        <authorList>
            <person name="Varghese N."/>
            <person name="Submissions S."/>
        </authorList>
    </citation>
    <scope>NUCLEOTIDE SEQUENCE [LARGE SCALE GENOMIC DNA]</scope>
    <source>
        <strain evidence="6">DSM 5918</strain>
    </source>
</reference>
<keyword evidence="3" id="KW-0804">Transcription</keyword>
<dbReference type="PROSITE" id="PS00846">
    <property type="entry name" value="HTH_ARSR_1"/>
    <property type="match status" value="1"/>
</dbReference>
<keyword evidence="2" id="KW-0238">DNA-binding</keyword>
<dbReference type="PRINTS" id="PR00778">
    <property type="entry name" value="HTHARSR"/>
</dbReference>
<dbReference type="NCBIfam" id="NF033788">
    <property type="entry name" value="HTH_metalloreg"/>
    <property type="match status" value="1"/>
</dbReference>
<name>A0A1I3YAI6_9BACT</name>
<dbReference type="Pfam" id="PF01022">
    <property type="entry name" value="HTH_5"/>
    <property type="match status" value="1"/>
</dbReference>
<dbReference type="GO" id="GO:0003700">
    <property type="term" value="F:DNA-binding transcription factor activity"/>
    <property type="evidence" value="ECO:0007669"/>
    <property type="project" value="InterPro"/>
</dbReference>
<organism evidence="5 6">
    <name type="scientific">Desulfomicrobium apsheronum</name>
    <dbReference type="NCBI Taxonomy" id="52560"/>
    <lineage>
        <taxon>Bacteria</taxon>
        <taxon>Pseudomonadati</taxon>
        <taxon>Thermodesulfobacteriota</taxon>
        <taxon>Desulfovibrionia</taxon>
        <taxon>Desulfovibrionales</taxon>
        <taxon>Desulfomicrobiaceae</taxon>
        <taxon>Desulfomicrobium</taxon>
    </lineage>
</organism>
<dbReference type="STRING" id="52560.SAMN04488082_11933"/>
<dbReference type="Gene3D" id="1.10.10.10">
    <property type="entry name" value="Winged helix-like DNA-binding domain superfamily/Winged helix DNA-binding domain"/>
    <property type="match status" value="1"/>
</dbReference>
<evidence type="ECO:0000256" key="3">
    <source>
        <dbReference type="ARBA" id="ARBA00023163"/>
    </source>
</evidence>
<feature type="domain" description="HTH arsR-type" evidence="4">
    <location>
        <begin position="31"/>
        <end position="125"/>
    </location>
</feature>
<evidence type="ECO:0000313" key="6">
    <source>
        <dbReference type="Proteomes" id="UP000198635"/>
    </source>
</evidence>
<gene>
    <name evidence="5" type="ORF">SAMN04488082_11933</name>
</gene>
<dbReference type="PROSITE" id="PS50987">
    <property type="entry name" value="HTH_ARSR_2"/>
    <property type="match status" value="1"/>
</dbReference>
<protein>
    <submittedName>
        <fullName evidence="5">Transcriptional regulator, ArsR family</fullName>
    </submittedName>
</protein>
<keyword evidence="1" id="KW-0805">Transcription regulation</keyword>